<sequence length="125" mass="13443">MAFSKSCLDFITDARNYPQASSRLLIYNKLMDQVAPKSKPKLSLIAGVIVVAVLGLAVAGYLLLKKSAKTSEEKAVETLEGALKSATSGTLPEITPLTNPLEKLPEINPVEKANPFKGLQTNPFE</sequence>
<evidence type="ECO:0000313" key="3">
    <source>
        <dbReference type="Proteomes" id="UP000177942"/>
    </source>
</evidence>
<feature type="transmembrane region" description="Helical" evidence="1">
    <location>
        <begin position="42"/>
        <end position="64"/>
    </location>
</feature>
<gene>
    <name evidence="2" type="ORF">A3A16_02420</name>
</gene>
<evidence type="ECO:0000313" key="2">
    <source>
        <dbReference type="EMBL" id="OGY66140.1"/>
    </source>
</evidence>
<proteinExistence type="predicted"/>
<name>A0A1G1ZQW2_9BACT</name>
<reference evidence="2 3" key="1">
    <citation type="journal article" date="2016" name="Nat. Commun.">
        <title>Thousands of microbial genomes shed light on interconnected biogeochemical processes in an aquifer system.</title>
        <authorList>
            <person name="Anantharaman K."/>
            <person name="Brown C.T."/>
            <person name="Hug L.A."/>
            <person name="Sharon I."/>
            <person name="Castelle C.J."/>
            <person name="Probst A.J."/>
            <person name="Thomas B.C."/>
            <person name="Singh A."/>
            <person name="Wilkins M.J."/>
            <person name="Karaoz U."/>
            <person name="Brodie E.L."/>
            <person name="Williams K.H."/>
            <person name="Hubbard S.S."/>
            <person name="Banfield J.F."/>
        </authorList>
    </citation>
    <scope>NUCLEOTIDE SEQUENCE [LARGE SCALE GENOMIC DNA]</scope>
</reference>
<accession>A0A1G1ZQW2</accession>
<dbReference type="STRING" id="1798407.A3A16_02420"/>
<keyword evidence="1" id="KW-1133">Transmembrane helix</keyword>
<protein>
    <submittedName>
        <fullName evidence="2">Uncharacterized protein</fullName>
    </submittedName>
</protein>
<keyword evidence="1" id="KW-0812">Transmembrane</keyword>
<comment type="caution">
    <text evidence="2">The sequence shown here is derived from an EMBL/GenBank/DDBJ whole genome shotgun (WGS) entry which is preliminary data.</text>
</comment>
<keyword evidence="1" id="KW-0472">Membrane</keyword>
<dbReference type="Proteomes" id="UP000177942">
    <property type="component" value="Unassembled WGS sequence"/>
</dbReference>
<evidence type="ECO:0000256" key="1">
    <source>
        <dbReference type="SAM" id="Phobius"/>
    </source>
</evidence>
<organism evidence="2 3">
    <name type="scientific">Candidatus Harrisonbacteria bacterium RIFCSPLOWO2_01_FULL_44_18</name>
    <dbReference type="NCBI Taxonomy" id="1798407"/>
    <lineage>
        <taxon>Bacteria</taxon>
        <taxon>Candidatus Harrisoniibacteriota</taxon>
    </lineage>
</organism>
<dbReference type="EMBL" id="MHJJ01000004">
    <property type="protein sequence ID" value="OGY66140.1"/>
    <property type="molecule type" value="Genomic_DNA"/>
</dbReference>
<dbReference type="AlphaFoldDB" id="A0A1G1ZQW2"/>